<dbReference type="GO" id="GO:0030001">
    <property type="term" value="P:metal ion transport"/>
    <property type="evidence" value="ECO:0007669"/>
    <property type="project" value="UniProtKB-ARBA"/>
</dbReference>
<proteinExistence type="inferred from homology"/>
<dbReference type="InterPro" id="IPR006068">
    <property type="entry name" value="ATPase_P-typ_cation-transptr_C"/>
</dbReference>
<dbReference type="SFLD" id="SFLDS00003">
    <property type="entry name" value="Haloacid_Dehalogenase"/>
    <property type="match status" value="1"/>
</dbReference>
<evidence type="ECO:0000256" key="9">
    <source>
        <dbReference type="SAM" id="Phobius"/>
    </source>
</evidence>
<dbReference type="InterPro" id="IPR023298">
    <property type="entry name" value="ATPase_P-typ_TM_dom_sf"/>
</dbReference>
<dbReference type="Gene3D" id="1.20.1110.10">
    <property type="entry name" value="Calcium-transporting ATPase, transmembrane domain"/>
    <property type="match status" value="1"/>
</dbReference>
<evidence type="ECO:0000256" key="6">
    <source>
        <dbReference type="ARBA" id="ARBA00022989"/>
    </source>
</evidence>
<feature type="transmembrane region" description="Helical" evidence="9">
    <location>
        <begin position="248"/>
        <end position="269"/>
    </location>
</feature>
<dbReference type="SMART" id="SM00831">
    <property type="entry name" value="Cation_ATPase_N"/>
    <property type="match status" value="1"/>
</dbReference>
<dbReference type="SUPFAM" id="SSF81665">
    <property type="entry name" value="Calcium ATPase, transmembrane domain M"/>
    <property type="match status" value="1"/>
</dbReference>
<keyword evidence="4" id="KW-0067">ATP-binding</keyword>
<organism evidence="11 12">
    <name type="scientific">Mucor saturninus</name>
    <dbReference type="NCBI Taxonomy" id="64648"/>
    <lineage>
        <taxon>Eukaryota</taxon>
        <taxon>Fungi</taxon>
        <taxon>Fungi incertae sedis</taxon>
        <taxon>Mucoromycota</taxon>
        <taxon>Mucoromycotina</taxon>
        <taxon>Mucoromycetes</taxon>
        <taxon>Mucorales</taxon>
        <taxon>Mucorineae</taxon>
        <taxon>Mucoraceae</taxon>
        <taxon>Mucor</taxon>
    </lineage>
</organism>
<feature type="transmembrane region" description="Helical" evidence="9">
    <location>
        <begin position="763"/>
        <end position="785"/>
    </location>
</feature>
<protein>
    <recommendedName>
        <fullName evidence="10">Cation-transporting P-type ATPase N-terminal domain-containing protein</fullName>
    </recommendedName>
</protein>
<accession>A0A8H7QNF2</accession>
<name>A0A8H7QNF2_9FUNG</name>
<keyword evidence="7 9" id="KW-0472">Membrane</keyword>
<dbReference type="GO" id="GO:0005524">
    <property type="term" value="F:ATP binding"/>
    <property type="evidence" value="ECO:0007669"/>
    <property type="project" value="UniProtKB-KW"/>
</dbReference>
<sequence length="1007" mass="111738">MEQNVPNSWHTKSIEVVAQELNTSLTLGLTESEVISRQTIYGLNELSSDGGLTWFTVFVRQLKDVMNWIFLALGIVSYVLNDFITGSILIMVAVVNVYLSFHQEYAAEQTLAALRNLSSPRADVIRDGVEITVDSIELVPGDLLLVKEGDSAAADARIIYVSNLETDEALLTGESLPVKKKLIVLDKIGEPLGDRINMLYSSTTISKGRGRTIVTATGMQTEIGKIASKLNEADQGERTRLQKSMSKMYIVLLITAIVSAIIVLASVKFKANYDIAMYAITVALSVLPAGLTTVMTVTLVLGGKEMTKHRAIVRKLKCLETLGSVTAIFSDKTGTLTMAKMVVVWFWTPKEGYFYVTPNGLAPEGKIYRTFDALIDNPFNSEKTELVEKAEGSISEDTNRLIECAALCNMSSINRRQIVVEDLKKDIAITPEVVPHKKKHEAATIEFDMGDQDEAESDDWIANGAPTEVALQVFAHKFGKGKPQLTAEIGWELIEEYQFDSTVKRMSTIWYNRPLEYTCVFTKGAVERIIPLCVNLSTQEARDNVMNQANALAAKGLRVMAMAYRNIKGMDINAVINTSNGRNLVECDLTFSGITGIYDPPRPESRQAVREAHKAGISVHMLTGDHEITATAIAKELNILNEKTMSPEALRTLVMTGPRFDALTDEEIDALPHLPFVVARCSPETKVKMILASKRRNNISAMTGDGVNDSPSLRIADVGIAMGKNGSDVAKQASDVILTDDNFATIIRAISEGRRIYQNMQRFLLYFWITLCGLWAVLLLCLAIRDPENRSVAPISTIQMLYLYVSFTPPAGVLSILPASKTVMTEPPRPPTESIFNRELLLDLFVYASFLAATCMIAFLVPLYTMGHHGVEASNCDSNFVYDGCYSFYRARGTLLLSLTFVALILMIHCRSYRNIEWGRKGLKETIRSTPITLTIFFNIVCFCIFFYVPTVAVKGFYMLGVTWEWGLTMALSVLAIAFGEGYKFLKRKYLKPDEAHMLSEFICIED</sequence>
<dbReference type="PRINTS" id="PR00119">
    <property type="entry name" value="CATATPASE"/>
</dbReference>
<feature type="transmembrane region" description="Helical" evidence="9">
    <location>
        <begin position="956"/>
        <end position="979"/>
    </location>
</feature>
<dbReference type="FunFam" id="3.40.50.1000:FF:000028">
    <property type="entry name" value="Calcium-transporting P-type ATPase, putative"/>
    <property type="match status" value="1"/>
</dbReference>
<dbReference type="Gene3D" id="3.40.1110.10">
    <property type="entry name" value="Calcium-transporting ATPase, cytoplasmic domain N"/>
    <property type="match status" value="1"/>
</dbReference>
<dbReference type="Gene3D" id="3.40.50.1000">
    <property type="entry name" value="HAD superfamily/HAD-like"/>
    <property type="match status" value="1"/>
</dbReference>
<comment type="similarity">
    <text evidence="8">Belongs to the cation transport ATPase (P-type) (TC 3.A.3) family.</text>
</comment>
<keyword evidence="2 9" id="KW-0812">Transmembrane</keyword>
<dbReference type="Gene3D" id="2.70.150.10">
    <property type="entry name" value="Calcium-transporting ATPase, cytoplasmic transduction domain A"/>
    <property type="match status" value="1"/>
</dbReference>
<dbReference type="AlphaFoldDB" id="A0A8H7QNF2"/>
<feature type="transmembrane region" description="Helical" evidence="9">
    <location>
        <begin position="931"/>
        <end position="950"/>
    </location>
</feature>
<feature type="transmembrane region" description="Helical" evidence="9">
    <location>
        <begin position="840"/>
        <end position="864"/>
    </location>
</feature>
<evidence type="ECO:0000256" key="1">
    <source>
        <dbReference type="ARBA" id="ARBA00004141"/>
    </source>
</evidence>
<evidence type="ECO:0000313" key="12">
    <source>
        <dbReference type="Proteomes" id="UP000603453"/>
    </source>
</evidence>
<dbReference type="PROSITE" id="PS00154">
    <property type="entry name" value="ATPASE_E1_E2"/>
    <property type="match status" value="1"/>
</dbReference>
<comment type="subcellular location">
    <subcellularLocation>
        <location evidence="1">Membrane</location>
        <topology evidence="1">Multi-pass membrane protein</topology>
    </subcellularLocation>
</comment>
<evidence type="ECO:0000256" key="3">
    <source>
        <dbReference type="ARBA" id="ARBA00022741"/>
    </source>
</evidence>
<comment type="caution">
    <text evidence="11">The sequence shown here is derived from an EMBL/GenBank/DDBJ whole genome shotgun (WGS) entry which is preliminary data.</text>
</comment>
<evidence type="ECO:0000256" key="2">
    <source>
        <dbReference type="ARBA" id="ARBA00022692"/>
    </source>
</evidence>
<dbReference type="SUPFAM" id="SSF81653">
    <property type="entry name" value="Calcium ATPase, transduction domain A"/>
    <property type="match status" value="1"/>
</dbReference>
<dbReference type="SUPFAM" id="SSF56784">
    <property type="entry name" value="HAD-like"/>
    <property type="match status" value="1"/>
</dbReference>
<dbReference type="GO" id="GO:0016020">
    <property type="term" value="C:membrane"/>
    <property type="evidence" value="ECO:0007669"/>
    <property type="project" value="UniProtKB-SubCell"/>
</dbReference>
<keyword evidence="12" id="KW-1185">Reference proteome</keyword>
<dbReference type="Pfam" id="PF00122">
    <property type="entry name" value="E1-E2_ATPase"/>
    <property type="match status" value="1"/>
</dbReference>
<keyword evidence="5" id="KW-1278">Translocase</keyword>
<dbReference type="OrthoDB" id="116380at2759"/>
<dbReference type="SFLD" id="SFLDF00027">
    <property type="entry name" value="p-type_atpase"/>
    <property type="match status" value="1"/>
</dbReference>
<dbReference type="InterPro" id="IPR018303">
    <property type="entry name" value="ATPase_P-typ_P_site"/>
</dbReference>
<feature type="transmembrane region" description="Helical" evidence="9">
    <location>
        <begin position="797"/>
        <end position="819"/>
    </location>
</feature>
<reference evidence="11" key="1">
    <citation type="submission" date="2020-12" db="EMBL/GenBank/DDBJ databases">
        <title>Metabolic potential, ecology and presence of endohyphal bacteria is reflected in genomic diversity of Mucoromycotina.</title>
        <authorList>
            <person name="Muszewska A."/>
            <person name="Okrasinska A."/>
            <person name="Steczkiewicz K."/>
            <person name="Drgas O."/>
            <person name="Orlowska M."/>
            <person name="Perlinska-Lenart U."/>
            <person name="Aleksandrzak-Piekarczyk T."/>
            <person name="Szatraj K."/>
            <person name="Zielenkiewicz U."/>
            <person name="Pilsyk S."/>
            <person name="Malc E."/>
            <person name="Mieczkowski P."/>
            <person name="Kruszewska J.S."/>
            <person name="Biernat P."/>
            <person name="Pawlowska J."/>
        </authorList>
    </citation>
    <scope>NUCLEOTIDE SEQUENCE</scope>
    <source>
        <strain evidence="11">WA0000017839</strain>
    </source>
</reference>
<dbReference type="EMBL" id="JAEPRD010000160">
    <property type="protein sequence ID" value="KAG2195854.1"/>
    <property type="molecule type" value="Genomic_DNA"/>
</dbReference>
<dbReference type="InterPro" id="IPR004014">
    <property type="entry name" value="ATPase_P-typ_cation-transptr_N"/>
</dbReference>
<dbReference type="InterPro" id="IPR023299">
    <property type="entry name" value="ATPase_P-typ_cyto_dom_N"/>
</dbReference>
<dbReference type="Pfam" id="PF00689">
    <property type="entry name" value="Cation_ATPase_C"/>
    <property type="match status" value="1"/>
</dbReference>
<dbReference type="NCBIfam" id="TIGR01494">
    <property type="entry name" value="ATPase_P-type"/>
    <property type="match status" value="2"/>
</dbReference>
<dbReference type="InterPro" id="IPR001757">
    <property type="entry name" value="P_typ_ATPase"/>
</dbReference>
<dbReference type="InterPro" id="IPR044492">
    <property type="entry name" value="P_typ_ATPase_HD_dom"/>
</dbReference>
<dbReference type="Proteomes" id="UP000603453">
    <property type="component" value="Unassembled WGS sequence"/>
</dbReference>
<keyword evidence="3" id="KW-0547">Nucleotide-binding</keyword>
<dbReference type="GO" id="GO:0016887">
    <property type="term" value="F:ATP hydrolysis activity"/>
    <property type="evidence" value="ECO:0007669"/>
    <property type="project" value="InterPro"/>
</dbReference>
<keyword evidence="6 9" id="KW-1133">Transmembrane helix</keyword>
<feature type="transmembrane region" description="Helical" evidence="9">
    <location>
        <begin position="275"/>
        <end position="301"/>
    </location>
</feature>
<evidence type="ECO:0000256" key="8">
    <source>
        <dbReference type="ARBA" id="ARBA00038148"/>
    </source>
</evidence>
<dbReference type="Pfam" id="PF00690">
    <property type="entry name" value="Cation_ATPase_N"/>
    <property type="match status" value="1"/>
</dbReference>
<feature type="transmembrane region" description="Helical" evidence="9">
    <location>
        <begin position="889"/>
        <end position="910"/>
    </location>
</feature>
<feature type="transmembrane region" description="Helical" evidence="9">
    <location>
        <begin position="68"/>
        <end position="99"/>
    </location>
</feature>
<dbReference type="PRINTS" id="PR00121">
    <property type="entry name" value="NAKATPASE"/>
</dbReference>
<dbReference type="SUPFAM" id="SSF81660">
    <property type="entry name" value="Metal cation-transporting ATPase, ATP-binding domain N"/>
    <property type="match status" value="1"/>
</dbReference>
<evidence type="ECO:0000313" key="11">
    <source>
        <dbReference type="EMBL" id="KAG2195854.1"/>
    </source>
</evidence>
<evidence type="ECO:0000256" key="7">
    <source>
        <dbReference type="ARBA" id="ARBA00023136"/>
    </source>
</evidence>
<evidence type="ECO:0000256" key="5">
    <source>
        <dbReference type="ARBA" id="ARBA00022967"/>
    </source>
</evidence>
<feature type="domain" description="Cation-transporting P-type ATPase N-terminal" evidence="10">
    <location>
        <begin position="8"/>
        <end position="82"/>
    </location>
</feature>
<dbReference type="PANTHER" id="PTHR42861">
    <property type="entry name" value="CALCIUM-TRANSPORTING ATPASE"/>
    <property type="match status" value="1"/>
</dbReference>
<dbReference type="InterPro" id="IPR036412">
    <property type="entry name" value="HAD-like_sf"/>
</dbReference>
<dbReference type="InterPro" id="IPR023214">
    <property type="entry name" value="HAD_sf"/>
</dbReference>
<dbReference type="InterPro" id="IPR008250">
    <property type="entry name" value="ATPase_P-typ_transduc_dom_A_sf"/>
</dbReference>
<dbReference type="SFLD" id="SFLDG00002">
    <property type="entry name" value="C1.7:_P-type_atpase_like"/>
    <property type="match status" value="1"/>
</dbReference>
<dbReference type="InterPro" id="IPR059000">
    <property type="entry name" value="ATPase_P-type_domA"/>
</dbReference>
<dbReference type="Pfam" id="PF13246">
    <property type="entry name" value="Cation_ATPase"/>
    <property type="match status" value="1"/>
</dbReference>
<evidence type="ECO:0000259" key="10">
    <source>
        <dbReference type="SMART" id="SM00831"/>
    </source>
</evidence>
<evidence type="ECO:0000256" key="4">
    <source>
        <dbReference type="ARBA" id="ARBA00022840"/>
    </source>
</evidence>
<gene>
    <name evidence="11" type="ORF">INT47_012395</name>
</gene>